<feature type="compositionally biased region" description="Low complexity" evidence="1">
    <location>
        <begin position="80"/>
        <end position="102"/>
    </location>
</feature>
<sequence>MVYNTNVVPSLAEAVVDAPMQTRNRVVTESSRTTTYSTSSGTSAVSPPASQLSETRRRLLHSDGNDKESSGMVYDPDLHTPSPRRSLRTVTSSSSETTTYRRMVNNGKTSSSARLSNLRLYLLQSFTCHISHPSGLPALLQGMMI</sequence>
<evidence type="ECO:0000256" key="1">
    <source>
        <dbReference type="SAM" id="MobiDB-lite"/>
    </source>
</evidence>
<feature type="region of interest" description="Disordered" evidence="1">
    <location>
        <begin position="23"/>
        <end position="111"/>
    </location>
</feature>
<organism evidence="2 3">
    <name type="scientific">Portunus trituberculatus</name>
    <name type="common">Swimming crab</name>
    <name type="synonym">Neptunus trituberculatus</name>
    <dbReference type="NCBI Taxonomy" id="210409"/>
    <lineage>
        <taxon>Eukaryota</taxon>
        <taxon>Metazoa</taxon>
        <taxon>Ecdysozoa</taxon>
        <taxon>Arthropoda</taxon>
        <taxon>Crustacea</taxon>
        <taxon>Multicrustacea</taxon>
        <taxon>Malacostraca</taxon>
        <taxon>Eumalacostraca</taxon>
        <taxon>Eucarida</taxon>
        <taxon>Decapoda</taxon>
        <taxon>Pleocyemata</taxon>
        <taxon>Brachyura</taxon>
        <taxon>Eubrachyura</taxon>
        <taxon>Portunoidea</taxon>
        <taxon>Portunidae</taxon>
        <taxon>Portuninae</taxon>
        <taxon>Portunus</taxon>
    </lineage>
</organism>
<gene>
    <name evidence="2" type="ORF">E2C01_054931</name>
</gene>
<accession>A0A5B7GPW8</accession>
<proteinExistence type="predicted"/>
<dbReference type="Proteomes" id="UP000324222">
    <property type="component" value="Unassembled WGS sequence"/>
</dbReference>
<feature type="compositionally biased region" description="Basic and acidic residues" evidence="1">
    <location>
        <begin position="54"/>
        <end position="69"/>
    </location>
</feature>
<comment type="caution">
    <text evidence="2">The sequence shown here is derived from an EMBL/GenBank/DDBJ whole genome shotgun (WGS) entry which is preliminary data.</text>
</comment>
<keyword evidence="3" id="KW-1185">Reference proteome</keyword>
<dbReference type="EMBL" id="VSRR010017984">
    <property type="protein sequence ID" value="MPC60872.1"/>
    <property type="molecule type" value="Genomic_DNA"/>
</dbReference>
<feature type="compositionally biased region" description="Low complexity" evidence="1">
    <location>
        <begin position="23"/>
        <end position="46"/>
    </location>
</feature>
<evidence type="ECO:0000313" key="3">
    <source>
        <dbReference type="Proteomes" id="UP000324222"/>
    </source>
</evidence>
<reference evidence="2 3" key="1">
    <citation type="submission" date="2019-05" db="EMBL/GenBank/DDBJ databases">
        <title>Another draft genome of Portunus trituberculatus and its Hox gene families provides insights of decapod evolution.</title>
        <authorList>
            <person name="Jeong J.-H."/>
            <person name="Song I."/>
            <person name="Kim S."/>
            <person name="Choi T."/>
            <person name="Kim D."/>
            <person name="Ryu S."/>
            <person name="Kim W."/>
        </authorList>
    </citation>
    <scope>NUCLEOTIDE SEQUENCE [LARGE SCALE GENOMIC DNA]</scope>
    <source>
        <tissue evidence="2">Muscle</tissue>
    </source>
</reference>
<evidence type="ECO:0000313" key="2">
    <source>
        <dbReference type="EMBL" id="MPC60872.1"/>
    </source>
</evidence>
<protein>
    <submittedName>
        <fullName evidence="2">Uncharacterized protein</fullName>
    </submittedName>
</protein>
<dbReference type="AlphaFoldDB" id="A0A5B7GPW8"/>
<dbReference type="OrthoDB" id="6363067at2759"/>
<name>A0A5B7GPW8_PORTR</name>